<dbReference type="SUPFAM" id="SSF50891">
    <property type="entry name" value="Cyclophilin-like"/>
    <property type="match status" value="1"/>
</dbReference>
<evidence type="ECO:0000256" key="1">
    <source>
        <dbReference type="ARBA" id="ARBA00022741"/>
    </source>
</evidence>
<dbReference type="Proteomes" id="UP000004705">
    <property type="component" value="Chromosome"/>
</dbReference>
<dbReference type="InterPro" id="IPR010016">
    <property type="entry name" value="PxpB"/>
</dbReference>
<dbReference type="GO" id="GO:0005524">
    <property type="term" value="F:ATP binding"/>
    <property type="evidence" value="ECO:0007669"/>
    <property type="project" value="UniProtKB-KW"/>
</dbReference>
<evidence type="ECO:0000259" key="4">
    <source>
        <dbReference type="SMART" id="SM00796"/>
    </source>
</evidence>
<dbReference type="RefSeq" id="WP_005438143.1">
    <property type="nucleotide sequence ID" value="NZ_CM001466.1"/>
</dbReference>
<keyword evidence="6" id="KW-1185">Reference proteome</keyword>
<keyword evidence="2 5" id="KW-0378">Hydrolase</keyword>
<evidence type="ECO:0000256" key="2">
    <source>
        <dbReference type="ARBA" id="ARBA00022801"/>
    </source>
</evidence>
<dbReference type="SUPFAM" id="SSF160467">
    <property type="entry name" value="PH0987 N-terminal domain-like"/>
    <property type="match status" value="1"/>
</dbReference>
<sequence>MEGGVHISSQGDAALRVRFTADDAEERWRGVRRLVSRLDELRLPAISGVAATYDSALIEFDSLGISPEDLRSLLHYVSTRAAAVNSLPSMPSSGVPAGEEPRYFRVPVRYGGDRGPDLALVAELFGESEDDLIARHSADWYLVRCFGAPAASPMMDGLGREVSVPRRSDPRVRVPGGSVALAGVQSLIYSVNAPGGWQLIGHTPVELVSAHSDEVCAYRPGDYVGYFPITDAEWDRYEGSPMEEFRVERD</sequence>
<name>H8G8F0_9PSEU</name>
<gene>
    <name evidence="5" type="ORF">SacazDRAFT_00410</name>
</gene>
<dbReference type="Gene3D" id="3.30.1360.40">
    <property type="match status" value="1"/>
</dbReference>
<dbReference type="InterPro" id="IPR029000">
    <property type="entry name" value="Cyclophilin-like_dom_sf"/>
</dbReference>
<feature type="domain" description="Carboxyltransferase" evidence="4">
    <location>
        <begin position="5"/>
        <end position="218"/>
    </location>
</feature>
<dbReference type="PANTHER" id="PTHR34698:SF2">
    <property type="entry name" value="5-OXOPROLINASE SUBUNIT B"/>
    <property type="match status" value="1"/>
</dbReference>
<keyword evidence="3" id="KW-0067">ATP-binding</keyword>
<dbReference type="GO" id="GO:0016787">
    <property type="term" value="F:hydrolase activity"/>
    <property type="evidence" value="ECO:0007669"/>
    <property type="project" value="UniProtKB-KW"/>
</dbReference>
<keyword evidence="1" id="KW-0547">Nucleotide-binding</keyword>
<evidence type="ECO:0000313" key="6">
    <source>
        <dbReference type="Proteomes" id="UP000004705"/>
    </source>
</evidence>
<dbReference type="EMBL" id="CM001466">
    <property type="protein sequence ID" value="EHY87384.1"/>
    <property type="molecule type" value="Genomic_DNA"/>
</dbReference>
<dbReference type="PANTHER" id="PTHR34698">
    <property type="entry name" value="5-OXOPROLINASE SUBUNIT B"/>
    <property type="match status" value="1"/>
</dbReference>
<dbReference type="InterPro" id="IPR003833">
    <property type="entry name" value="CT_C_D"/>
</dbReference>
<reference evidence="5 6" key="1">
    <citation type="journal article" date="2012" name="Stand. Genomic Sci.">
        <title>Genome sequence of the soil bacterium Saccharomonospora azurea type strain (NA-128(T)).</title>
        <authorList>
            <person name="Klenk H.P."/>
            <person name="Held B."/>
            <person name="Lucas S."/>
            <person name="Lapidus A."/>
            <person name="Copeland A."/>
            <person name="Hammon N."/>
            <person name="Pitluck S."/>
            <person name="Goodwin L.A."/>
            <person name="Han C."/>
            <person name="Tapia R."/>
            <person name="Brambilla E.M."/>
            <person name="Potter G."/>
            <person name="Land M."/>
            <person name="Ivanova N."/>
            <person name="Rohde M."/>
            <person name="Goker M."/>
            <person name="Detter J.C."/>
            <person name="Kyrpides N.C."/>
            <person name="Woyke T."/>
        </authorList>
    </citation>
    <scope>NUCLEOTIDE SEQUENCE [LARGE SCALE GENOMIC DNA]</scope>
    <source>
        <strain evidence="5 6">NA-128</strain>
    </source>
</reference>
<dbReference type="SMART" id="SM00796">
    <property type="entry name" value="AHS1"/>
    <property type="match status" value="1"/>
</dbReference>
<dbReference type="AlphaFoldDB" id="H8G8F0"/>
<dbReference type="Pfam" id="PF02682">
    <property type="entry name" value="CT_C_D"/>
    <property type="match status" value="1"/>
</dbReference>
<protein>
    <submittedName>
        <fullName evidence="5">Allophanate hydrolase subunit 1</fullName>
    </submittedName>
</protein>
<organism evidence="5 6">
    <name type="scientific">Saccharomonospora azurea NA-128</name>
    <dbReference type="NCBI Taxonomy" id="882081"/>
    <lineage>
        <taxon>Bacteria</taxon>
        <taxon>Bacillati</taxon>
        <taxon>Actinomycetota</taxon>
        <taxon>Actinomycetes</taxon>
        <taxon>Pseudonocardiales</taxon>
        <taxon>Pseudonocardiaceae</taxon>
        <taxon>Saccharomonospora</taxon>
    </lineage>
</organism>
<dbReference type="Gene3D" id="2.40.100.10">
    <property type="entry name" value="Cyclophilin-like"/>
    <property type="match status" value="1"/>
</dbReference>
<evidence type="ECO:0000313" key="5">
    <source>
        <dbReference type="EMBL" id="EHY87384.1"/>
    </source>
</evidence>
<dbReference type="OrthoDB" id="9768696at2"/>
<proteinExistence type="predicted"/>
<accession>H8G8F0</accession>
<dbReference type="HOGENOM" id="CLU_020207_1_0_11"/>
<evidence type="ECO:0000256" key="3">
    <source>
        <dbReference type="ARBA" id="ARBA00022840"/>
    </source>
</evidence>